<dbReference type="Proteomes" id="UP000265703">
    <property type="component" value="Unassembled WGS sequence"/>
</dbReference>
<sequence length="587" mass="66173">MEEVVDEKLAVAETIETTSIPEQKPQVIIETPQQEVQLHVKEWHEIFSEFFIKIGMVETNRALLMELIVLSTNNEKQIPNHIDWLLKELTTLKTKMVDSSSSQSAKRKIELENGEENPAKKVQMLMNPQEAQIRTTNSELEQRIDNFIQLKKSEINDSNRAEFLRKSTNPLDPNDEQSCARSDAAEINRNIQMKLDVVNNEDGPLARSTFTSTSHNRNDANKRSLAELPRGVEERFQNIEKHLKVETVTPVPLSVYERLKVLEDKIIQLERDYPPWSAIHFNQPNRQFPHPVTTVAQTPVNNPSTSVVTPTYSVTPMMPTGSLVDVKRSSPSFASTNLFNSKNLRIAPRPIKPKGRGRGQSSLTRSVMEQLKLINRNDNEKQNDNNGTFTPVLTKPSNETSKSQIQVLPQLIPQLSKVQIQQRAPQVQIQPQIRPQIMQPNLTSTNKSSVTLIPIAPKPPVQQQQQQKVISEGMQVSEILVVRENRSESPIIDPGSNNETAPKEDNVVEMDVESNGVKNPHDISGEEESSFVTENIENDYRSTNSTDTDTVVTSINCDITNDNIKNVNTTGLVSNIDENKGLEQVQN</sequence>
<evidence type="ECO:0000313" key="2">
    <source>
        <dbReference type="EMBL" id="RIA89302.1"/>
    </source>
</evidence>
<evidence type="ECO:0000256" key="1">
    <source>
        <dbReference type="SAM" id="MobiDB-lite"/>
    </source>
</evidence>
<dbReference type="OrthoDB" id="5531344at2759"/>
<feature type="compositionally biased region" description="Polar residues" evidence="1">
    <location>
        <begin position="387"/>
        <end position="401"/>
    </location>
</feature>
<gene>
    <name evidence="2" type="ORF">C1645_738746</name>
</gene>
<comment type="caution">
    <text evidence="2">The sequence shown here is derived from an EMBL/GenBank/DDBJ whole genome shotgun (WGS) entry which is preliminary data.</text>
</comment>
<proteinExistence type="predicted"/>
<keyword evidence="3" id="KW-1185">Reference proteome</keyword>
<reference evidence="2 3" key="1">
    <citation type="submission" date="2018-06" db="EMBL/GenBank/DDBJ databases">
        <title>Comparative genomics reveals the genomic features of Rhizophagus irregularis, R. cerebriforme, R. diaphanum and Gigaspora rosea, and their symbiotic lifestyle signature.</title>
        <authorList>
            <person name="Morin E."/>
            <person name="San Clemente H."/>
            <person name="Chen E.C.H."/>
            <person name="De La Providencia I."/>
            <person name="Hainaut M."/>
            <person name="Kuo A."/>
            <person name="Kohler A."/>
            <person name="Murat C."/>
            <person name="Tang N."/>
            <person name="Roy S."/>
            <person name="Loubradou J."/>
            <person name="Henrissat B."/>
            <person name="Grigoriev I.V."/>
            <person name="Corradi N."/>
            <person name="Roux C."/>
            <person name="Martin F.M."/>
        </authorList>
    </citation>
    <scope>NUCLEOTIDE SEQUENCE [LARGE SCALE GENOMIC DNA]</scope>
    <source>
        <strain evidence="2 3">DAOM 227022</strain>
    </source>
</reference>
<dbReference type="AlphaFoldDB" id="A0A397SUA2"/>
<accession>A0A397SUA2</accession>
<protein>
    <submittedName>
        <fullName evidence="2">Uncharacterized protein</fullName>
    </submittedName>
</protein>
<evidence type="ECO:0000313" key="3">
    <source>
        <dbReference type="Proteomes" id="UP000265703"/>
    </source>
</evidence>
<dbReference type="EMBL" id="QKYT01000225">
    <property type="protein sequence ID" value="RIA89302.1"/>
    <property type="molecule type" value="Genomic_DNA"/>
</dbReference>
<dbReference type="STRING" id="658196.A0A397SUA2"/>
<name>A0A397SUA2_9GLOM</name>
<feature type="region of interest" description="Disordered" evidence="1">
    <location>
        <begin position="377"/>
        <end position="401"/>
    </location>
</feature>
<organism evidence="2 3">
    <name type="scientific">Glomus cerebriforme</name>
    <dbReference type="NCBI Taxonomy" id="658196"/>
    <lineage>
        <taxon>Eukaryota</taxon>
        <taxon>Fungi</taxon>
        <taxon>Fungi incertae sedis</taxon>
        <taxon>Mucoromycota</taxon>
        <taxon>Glomeromycotina</taxon>
        <taxon>Glomeromycetes</taxon>
        <taxon>Glomerales</taxon>
        <taxon>Glomeraceae</taxon>
        <taxon>Glomus</taxon>
    </lineage>
</organism>